<proteinExistence type="predicted"/>
<feature type="transmembrane region" description="Helical" evidence="1">
    <location>
        <begin position="220"/>
        <end position="240"/>
    </location>
</feature>
<sequence length="334" mass="36082">MQVRSLASVGTALAPRITSSRAVISNQASSINTCKSSHATLFRPKPVSCPVACAASKEDETVAAMGGQCSIDDMSGCTLGDLETMYIEALWNYYEGGNKFTDEQYDRLKEELSWQGSGFPTLKRDEIRFVKASIEHAKGNSVMSNEEYDALKEKVKSKGKRQDVTALLLYVKGQQMLEPEQYEQLRQNMTNLGIDVGMKGASCTLSDTSQNLEADLETTLLMYAALSALPFLGGSAIWWLADLAAPGNLPGVSYLAFVGLFTAALVTAIMNVAELSNPNILKGQCPCCESKVVAFFSANTADNATRKCQVCGTSVTLDRNSKKLTLVDGPSFVE</sequence>
<dbReference type="EMBL" id="GBEZ01009561">
    <property type="protein sequence ID" value="JAC76034.1"/>
    <property type="molecule type" value="Transcribed_RNA"/>
</dbReference>
<gene>
    <name evidence="2" type="ORF">TSPGSL018_21367</name>
</gene>
<dbReference type="GO" id="GO:0016730">
    <property type="term" value="F:oxidoreductase activity, acting on iron-sulfur proteins as donors"/>
    <property type="evidence" value="ECO:0007669"/>
    <property type="project" value="InterPro"/>
</dbReference>
<protein>
    <submittedName>
        <fullName evidence="2">Pgr5-like a isoform 1</fullName>
    </submittedName>
</protein>
<feature type="transmembrane region" description="Helical" evidence="1">
    <location>
        <begin position="252"/>
        <end position="273"/>
    </location>
</feature>
<accession>A0A061RZ43</accession>
<reference evidence="2" key="1">
    <citation type="submission" date="2014-05" db="EMBL/GenBank/DDBJ databases">
        <title>The transcriptome of the halophilic microalga Tetraselmis sp. GSL018 isolated from the Great Salt Lake, Utah.</title>
        <authorList>
            <person name="Jinkerson R.E."/>
            <person name="D'Adamo S."/>
            <person name="Posewitz M.C."/>
        </authorList>
    </citation>
    <scope>NUCLEOTIDE SEQUENCE</scope>
    <source>
        <strain evidence="2">GSL018</strain>
    </source>
</reference>
<dbReference type="PANTHER" id="PTHR31032">
    <property type="entry name" value="PGR5-LIKE PROTEIN 1B, CHLOROPLASTIC"/>
    <property type="match status" value="1"/>
</dbReference>
<keyword evidence="1" id="KW-0812">Transmembrane</keyword>
<dbReference type="GO" id="GO:0009535">
    <property type="term" value="C:chloroplast thylakoid membrane"/>
    <property type="evidence" value="ECO:0007669"/>
    <property type="project" value="InterPro"/>
</dbReference>
<keyword evidence="1" id="KW-1133">Transmembrane helix</keyword>
<evidence type="ECO:0000256" key="1">
    <source>
        <dbReference type="SAM" id="Phobius"/>
    </source>
</evidence>
<dbReference type="AlphaFoldDB" id="A0A061RZ43"/>
<evidence type="ECO:0000313" key="2">
    <source>
        <dbReference type="EMBL" id="JAC76034.1"/>
    </source>
</evidence>
<dbReference type="InterPro" id="IPR039987">
    <property type="entry name" value="PGRL1"/>
</dbReference>
<dbReference type="GO" id="GO:0009773">
    <property type="term" value="P:photosynthetic electron transport in photosystem I"/>
    <property type="evidence" value="ECO:0007669"/>
    <property type="project" value="InterPro"/>
</dbReference>
<dbReference type="PANTHER" id="PTHR31032:SF1">
    <property type="entry name" value="PGR5-LIKE PROTEIN 1B, CHLOROPLASTIC"/>
    <property type="match status" value="1"/>
</dbReference>
<keyword evidence="1" id="KW-0472">Membrane</keyword>
<name>A0A061RZ43_9CHLO</name>
<organism evidence="2">
    <name type="scientific">Tetraselmis sp. GSL018</name>
    <dbReference type="NCBI Taxonomy" id="582737"/>
    <lineage>
        <taxon>Eukaryota</taxon>
        <taxon>Viridiplantae</taxon>
        <taxon>Chlorophyta</taxon>
        <taxon>core chlorophytes</taxon>
        <taxon>Chlorodendrophyceae</taxon>
        <taxon>Chlorodendrales</taxon>
        <taxon>Chlorodendraceae</taxon>
        <taxon>Tetraselmis</taxon>
    </lineage>
</organism>